<dbReference type="SUPFAM" id="SSF54534">
    <property type="entry name" value="FKBP-like"/>
    <property type="match status" value="1"/>
</dbReference>
<dbReference type="EC" id="5.2.1.8" evidence="7"/>
<dbReference type="GeneID" id="19972733"/>
<dbReference type="eggNOG" id="KOG0552">
    <property type="taxonomic scope" value="Eukaryota"/>
</dbReference>
<dbReference type="InterPro" id="IPR001179">
    <property type="entry name" value="PPIase_FKBP_dom"/>
</dbReference>
<dbReference type="InParanoid" id="W2RRL6"/>
<evidence type="ECO:0000259" key="9">
    <source>
        <dbReference type="PROSITE" id="PS50059"/>
    </source>
</evidence>
<feature type="compositionally biased region" description="Acidic residues" evidence="8">
    <location>
        <begin position="237"/>
        <end position="267"/>
    </location>
</feature>
<dbReference type="RefSeq" id="XP_008717956.1">
    <property type="nucleotide sequence ID" value="XM_008719734.1"/>
</dbReference>
<organism evidence="10 11">
    <name type="scientific">Cyphellophora europaea (strain CBS 101466)</name>
    <name type="common">Phialophora europaea</name>
    <dbReference type="NCBI Taxonomy" id="1220924"/>
    <lineage>
        <taxon>Eukaryota</taxon>
        <taxon>Fungi</taxon>
        <taxon>Dikarya</taxon>
        <taxon>Ascomycota</taxon>
        <taxon>Pezizomycotina</taxon>
        <taxon>Eurotiomycetes</taxon>
        <taxon>Chaetothyriomycetidae</taxon>
        <taxon>Chaetothyriales</taxon>
        <taxon>Cyphellophoraceae</taxon>
        <taxon>Cyphellophora</taxon>
    </lineage>
</organism>
<accession>W2RRL6</accession>
<dbReference type="OrthoDB" id="77911at2759"/>
<feature type="region of interest" description="Disordered" evidence="8">
    <location>
        <begin position="62"/>
        <end position="177"/>
    </location>
</feature>
<evidence type="ECO:0000256" key="6">
    <source>
        <dbReference type="ARBA" id="ARBA00023235"/>
    </source>
</evidence>
<feature type="domain" description="PPIase FKBP-type" evidence="9">
    <location>
        <begin position="437"/>
        <end position="524"/>
    </location>
</feature>
<dbReference type="GO" id="GO:0003755">
    <property type="term" value="F:peptidyl-prolyl cis-trans isomerase activity"/>
    <property type="evidence" value="ECO:0007669"/>
    <property type="project" value="UniProtKB-KW"/>
</dbReference>
<protein>
    <recommendedName>
        <fullName evidence="7">peptidylprolyl isomerase</fullName>
        <ecNumber evidence="7">5.2.1.8</ecNumber>
    </recommendedName>
</protein>
<sequence length="524" mass="56141">MSQPVGVYALAIPPGGQPVPAAPLGVPAGFRVTMAAIDPTEPAHREDVDDTTEPFATLKIIRFLGDESDEDDDDDDYEDIDSEEDSDDDMEGLNGGPSDPKKVKLSKKQALLEALAADEDEDEDEDMDDSEDDSVDEEEAQKVLAKLQQSLKADKGKAVALDGEESDDDDDDSDEALEVDEHVICTLNLKNIPQQTLDFTVSDNEQVFFKVIGTHTVNLTGNYVLPPIDPTEHDLEPDSDEELDELDDLDDLVGDSDYESDELDDLEDPRITEVDVDEVEDAKPEPAEKGKNKRPAEDSDDEPALDDMISKSLKKDSAPNAAEPTTNGETKKLSKAEKKRLKKLKNNEGAAADAPAAATESKPTANTTEVNGSKDKKVQFAKNLEQGPTPSPSTSSATAKPTSSSPAAAASTTSVRTVQGITIDDRKVGTGPAAKKGSNLSMRYIGKLESGKVFDSNKSGKPFSFKLGSGEVIKGWDIGLEGLQNGGERRITIPANLAYGKKGAPPDIPPNATLKFDVKCVGVK</sequence>
<dbReference type="GO" id="GO:0005730">
    <property type="term" value="C:nucleolus"/>
    <property type="evidence" value="ECO:0007669"/>
    <property type="project" value="TreeGrafter"/>
</dbReference>
<feature type="compositionally biased region" description="Basic and acidic residues" evidence="8">
    <location>
        <begin position="281"/>
        <end position="297"/>
    </location>
</feature>
<comment type="function">
    <text evidence="2">PPIase that acts as a histone chaperone. Histone proline isomerase that increases the rate of cis-trans isomerization at prolines on the histone H3 N-terminal tail. Proline isomerization influences H3 methylation thereby regulating gene expression.</text>
</comment>
<dbReference type="Pfam" id="PF17800">
    <property type="entry name" value="NPL"/>
    <property type="match status" value="1"/>
</dbReference>
<evidence type="ECO:0000313" key="10">
    <source>
        <dbReference type="EMBL" id="ETN39171.1"/>
    </source>
</evidence>
<evidence type="ECO:0000256" key="8">
    <source>
        <dbReference type="SAM" id="MobiDB-lite"/>
    </source>
</evidence>
<evidence type="ECO:0000256" key="7">
    <source>
        <dbReference type="PROSITE-ProRule" id="PRU00277"/>
    </source>
</evidence>
<dbReference type="InterPro" id="IPR023566">
    <property type="entry name" value="PPIase_Fpr3/Fpr4-like"/>
</dbReference>
<dbReference type="Gene3D" id="3.10.50.40">
    <property type="match status" value="1"/>
</dbReference>
<keyword evidence="6 7" id="KW-0413">Isomerase</keyword>
<evidence type="ECO:0000256" key="1">
    <source>
        <dbReference type="ARBA" id="ARBA00000971"/>
    </source>
</evidence>
<comment type="subunit">
    <text evidence="4">Binds to histones H3 and H4.</text>
</comment>
<keyword evidence="5 7" id="KW-0697">Rotamase</keyword>
<feature type="compositionally biased region" description="Polar residues" evidence="8">
    <location>
        <begin position="361"/>
        <end position="371"/>
    </location>
</feature>
<dbReference type="Gene3D" id="2.60.120.340">
    <property type="entry name" value="Nucleoplasmin core domain"/>
    <property type="match status" value="1"/>
</dbReference>
<dbReference type="HOGENOM" id="CLU_022297_3_1_1"/>
<name>W2RRL6_CYPE1</name>
<evidence type="ECO:0000256" key="3">
    <source>
        <dbReference type="ARBA" id="ARBA00007838"/>
    </source>
</evidence>
<dbReference type="InterPro" id="IPR041232">
    <property type="entry name" value="NPL"/>
</dbReference>
<keyword evidence="11" id="KW-1185">Reference proteome</keyword>
<feature type="compositionally biased region" description="Acidic residues" evidence="8">
    <location>
        <begin position="162"/>
        <end position="177"/>
    </location>
</feature>
<comment type="catalytic activity">
    <reaction evidence="1 7">
        <text>[protein]-peptidylproline (omega=180) = [protein]-peptidylproline (omega=0)</text>
        <dbReference type="Rhea" id="RHEA:16237"/>
        <dbReference type="Rhea" id="RHEA-COMP:10747"/>
        <dbReference type="Rhea" id="RHEA-COMP:10748"/>
        <dbReference type="ChEBI" id="CHEBI:83833"/>
        <dbReference type="ChEBI" id="CHEBI:83834"/>
        <dbReference type="EC" id="5.2.1.8"/>
    </reaction>
</comment>
<evidence type="ECO:0000256" key="2">
    <source>
        <dbReference type="ARBA" id="ARBA00002221"/>
    </source>
</evidence>
<dbReference type="PIRSF" id="PIRSF001473">
    <property type="entry name" value="FK506-bp_FPR3"/>
    <property type="match status" value="1"/>
</dbReference>
<dbReference type="GO" id="GO:0000785">
    <property type="term" value="C:chromatin"/>
    <property type="evidence" value="ECO:0007669"/>
    <property type="project" value="TreeGrafter"/>
</dbReference>
<dbReference type="Pfam" id="PF00254">
    <property type="entry name" value="FKBP_C"/>
    <property type="match status" value="1"/>
</dbReference>
<dbReference type="EMBL" id="KB822721">
    <property type="protein sequence ID" value="ETN39171.1"/>
    <property type="molecule type" value="Genomic_DNA"/>
</dbReference>
<proteinExistence type="inferred from homology"/>
<dbReference type="InterPro" id="IPR046357">
    <property type="entry name" value="PPIase_dom_sf"/>
</dbReference>
<gene>
    <name evidence="10" type="ORF">HMPREF1541_05394</name>
</gene>
<dbReference type="PANTHER" id="PTHR43811">
    <property type="entry name" value="FKBP-TYPE PEPTIDYL-PROLYL CIS-TRANS ISOMERASE FKPA"/>
    <property type="match status" value="1"/>
</dbReference>
<comment type="similarity">
    <text evidence="3">Belongs to the FKBP-type PPIase family. FKBP3/4 subfamily.</text>
</comment>
<feature type="compositionally biased region" description="Acidic residues" evidence="8">
    <location>
        <begin position="116"/>
        <end position="139"/>
    </location>
</feature>
<feature type="region of interest" description="Disordered" evidence="8">
    <location>
        <begin position="228"/>
        <end position="438"/>
    </location>
</feature>
<dbReference type="Proteomes" id="UP000030752">
    <property type="component" value="Unassembled WGS sequence"/>
</dbReference>
<dbReference type="STRING" id="1220924.W2RRL6"/>
<reference evidence="10 11" key="1">
    <citation type="submission" date="2013-03" db="EMBL/GenBank/DDBJ databases">
        <title>The Genome Sequence of Phialophora europaea CBS 101466.</title>
        <authorList>
            <consortium name="The Broad Institute Genomics Platform"/>
            <person name="Cuomo C."/>
            <person name="de Hoog S."/>
            <person name="Gorbushina A."/>
            <person name="Walker B."/>
            <person name="Young S.K."/>
            <person name="Zeng Q."/>
            <person name="Gargeya S."/>
            <person name="Fitzgerald M."/>
            <person name="Haas B."/>
            <person name="Abouelleil A."/>
            <person name="Allen A.W."/>
            <person name="Alvarado L."/>
            <person name="Arachchi H.M."/>
            <person name="Berlin A.M."/>
            <person name="Chapman S.B."/>
            <person name="Gainer-Dewar J."/>
            <person name="Goldberg J."/>
            <person name="Griggs A."/>
            <person name="Gujja S."/>
            <person name="Hansen M."/>
            <person name="Howarth C."/>
            <person name="Imamovic A."/>
            <person name="Ireland A."/>
            <person name="Larimer J."/>
            <person name="McCowan C."/>
            <person name="Murphy C."/>
            <person name="Pearson M."/>
            <person name="Poon T.W."/>
            <person name="Priest M."/>
            <person name="Roberts A."/>
            <person name="Saif S."/>
            <person name="Shea T."/>
            <person name="Sisk P."/>
            <person name="Sykes S."/>
            <person name="Wortman J."/>
            <person name="Nusbaum C."/>
            <person name="Birren B."/>
        </authorList>
    </citation>
    <scope>NUCLEOTIDE SEQUENCE [LARGE SCALE GENOMIC DNA]</scope>
    <source>
        <strain evidence="10 11">CBS 101466</strain>
    </source>
</reference>
<evidence type="ECO:0000256" key="4">
    <source>
        <dbReference type="ARBA" id="ARBA00011865"/>
    </source>
</evidence>
<feature type="compositionally biased region" description="Acidic residues" evidence="8">
    <location>
        <begin position="66"/>
        <end position="91"/>
    </location>
</feature>
<evidence type="ECO:0000256" key="5">
    <source>
        <dbReference type="ARBA" id="ARBA00023110"/>
    </source>
</evidence>
<dbReference type="PROSITE" id="PS50059">
    <property type="entry name" value="FKBP_PPIASE"/>
    <property type="match status" value="1"/>
</dbReference>
<dbReference type="FunFam" id="3.10.50.40:FF:000006">
    <property type="entry name" value="Peptidyl-prolyl cis-trans isomerase"/>
    <property type="match status" value="1"/>
</dbReference>
<dbReference type="PANTHER" id="PTHR43811:SF19">
    <property type="entry name" value="39 KDA FK506-BINDING NUCLEAR PROTEIN"/>
    <property type="match status" value="1"/>
</dbReference>
<dbReference type="AlphaFoldDB" id="W2RRL6"/>
<dbReference type="VEuPathDB" id="FungiDB:HMPREF1541_05394"/>
<dbReference type="FunCoup" id="W2RRL6">
    <property type="interactions" value="535"/>
</dbReference>
<evidence type="ECO:0000313" key="11">
    <source>
        <dbReference type="Proteomes" id="UP000030752"/>
    </source>
</evidence>
<feature type="compositionally biased region" description="Low complexity" evidence="8">
    <location>
        <begin position="392"/>
        <end position="414"/>
    </location>
</feature>